<proteinExistence type="predicted"/>
<dbReference type="EMBL" id="JAMTCK010000016">
    <property type="protein sequence ID" value="MCP2169045.1"/>
    <property type="molecule type" value="Genomic_DNA"/>
</dbReference>
<protein>
    <submittedName>
        <fullName evidence="2">Uncharacterized protein</fullName>
    </submittedName>
</protein>
<evidence type="ECO:0000313" key="3">
    <source>
        <dbReference type="Proteomes" id="UP001206128"/>
    </source>
</evidence>
<sequence length="232" mass="23343">MTRRAASGRGAHRALRAGLLAVSSAALTVTAHGLAGGALPEVGLPVLFTVALAGAGTAVADRRQGLIGIAATLGASQVGQHVLLSLLGHDHPAEPPVTASPTTASPGTGTDVPGLTASSGWMTLAHVLAALLTALLLARAETAVFAIAAALALLLPRRLCPPPAWAPLRLSAIPAIRAGSGSALDVLLRRAHRRRGPPVRRMATTRTHPSYPQPPELSTGSTHVLLPAGCGG</sequence>
<accession>A0AAE3GJ00</accession>
<organism evidence="2 3">
    <name type="scientific">Goodfellowiella coeruleoviolacea</name>
    <dbReference type="NCBI Taxonomy" id="334858"/>
    <lineage>
        <taxon>Bacteria</taxon>
        <taxon>Bacillati</taxon>
        <taxon>Actinomycetota</taxon>
        <taxon>Actinomycetes</taxon>
        <taxon>Pseudonocardiales</taxon>
        <taxon>Pseudonocardiaceae</taxon>
        <taxon>Goodfellowiella</taxon>
    </lineage>
</organism>
<evidence type="ECO:0000256" key="1">
    <source>
        <dbReference type="SAM" id="MobiDB-lite"/>
    </source>
</evidence>
<comment type="caution">
    <text evidence="2">The sequence shown here is derived from an EMBL/GenBank/DDBJ whole genome shotgun (WGS) entry which is preliminary data.</text>
</comment>
<dbReference type="AlphaFoldDB" id="A0AAE3GJ00"/>
<gene>
    <name evidence="2" type="ORF">LX83_005925</name>
</gene>
<reference evidence="2" key="1">
    <citation type="submission" date="2022-06" db="EMBL/GenBank/DDBJ databases">
        <title>Genomic Encyclopedia of Archaeal and Bacterial Type Strains, Phase II (KMG-II): from individual species to whole genera.</title>
        <authorList>
            <person name="Goeker M."/>
        </authorList>
    </citation>
    <scope>NUCLEOTIDE SEQUENCE</scope>
    <source>
        <strain evidence="2">DSM 43935</strain>
    </source>
</reference>
<keyword evidence="3" id="KW-1185">Reference proteome</keyword>
<evidence type="ECO:0000313" key="2">
    <source>
        <dbReference type="EMBL" id="MCP2169045.1"/>
    </source>
</evidence>
<name>A0AAE3GJ00_9PSEU</name>
<dbReference type="Proteomes" id="UP001206128">
    <property type="component" value="Unassembled WGS sequence"/>
</dbReference>
<feature type="compositionally biased region" description="Polar residues" evidence="1">
    <location>
        <begin position="204"/>
        <end position="222"/>
    </location>
</feature>
<dbReference type="RefSeq" id="WP_253777420.1">
    <property type="nucleotide sequence ID" value="NZ_JAMTCK010000016.1"/>
</dbReference>
<feature type="region of interest" description="Disordered" evidence="1">
    <location>
        <begin position="195"/>
        <end position="222"/>
    </location>
</feature>